<reference evidence="2 3" key="1">
    <citation type="submission" date="2019-08" db="EMBL/GenBank/DDBJ databases">
        <authorList>
            <person name="Dong K."/>
        </authorList>
    </citation>
    <scope>NUCLEOTIDE SEQUENCE [LARGE SCALE GENOMIC DNA]</scope>
    <source>
        <strain evidence="2 3">M4-8</strain>
    </source>
</reference>
<dbReference type="OrthoDB" id="5524782at2"/>
<proteinExistence type="predicted"/>
<dbReference type="EMBL" id="VRSW01000001">
    <property type="protein sequence ID" value="TXK06065.1"/>
    <property type="molecule type" value="Genomic_DNA"/>
</dbReference>
<keyword evidence="3" id="KW-1185">Reference proteome</keyword>
<dbReference type="RefSeq" id="WP_147824874.1">
    <property type="nucleotide sequence ID" value="NZ_BAAARG010000001.1"/>
</dbReference>
<organism evidence="2 3">
    <name type="scientific">Microbacterium mitrae</name>
    <dbReference type="NCBI Taxonomy" id="664640"/>
    <lineage>
        <taxon>Bacteria</taxon>
        <taxon>Bacillati</taxon>
        <taxon>Actinomycetota</taxon>
        <taxon>Actinomycetes</taxon>
        <taxon>Micrococcales</taxon>
        <taxon>Microbacteriaceae</taxon>
        <taxon>Microbacterium</taxon>
    </lineage>
</organism>
<dbReference type="Pfam" id="PF12728">
    <property type="entry name" value="HTH_17"/>
    <property type="match status" value="1"/>
</dbReference>
<evidence type="ECO:0000313" key="2">
    <source>
        <dbReference type="EMBL" id="TXK06065.1"/>
    </source>
</evidence>
<gene>
    <name evidence="2" type="ORF">FVP60_03605</name>
</gene>
<evidence type="ECO:0000259" key="1">
    <source>
        <dbReference type="Pfam" id="PF12728"/>
    </source>
</evidence>
<accession>A0A5C8HPZ0</accession>
<dbReference type="Proteomes" id="UP000321196">
    <property type="component" value="Unassembled WGS sequence"/>
</dbReference>
<comment type="caution">
    <text evidence="2">The sequence shown here is derived from an EMBL/GenBank/DDBJ whole genome shotgun (WGS) entry which is preliminary data.</text>
</comment>
<name>A0A5C8HPZ0_9MICO</name>
<dbReference type="InterPro" id="IPR041657">
    <property type="entry name" value="HTH_17"/>
</dbReference>
<protein>
    <submittedName>
        <fullName evidence="2">Helix-turn-helix domain-containing protein</fullName>
    </submittedName>
</protein>
<feature type="domain" description="Helix-turn-helix" evidence="1">
    <location>
        <begin position="10"/>
        <end position="62"/>
    </location>
</feature>
<sequence length="92" mass="10353">MSESNAPERYVSLAQVAELLDLEVDEVLRLVQEGQLRGARLGSPAQWRVAEASVGAYLDEQREESRRIALWNQSVNASFPELWGGTEGRRPR</sequence>
<evidence type="ECO:0000313" key="3">
    <source>
        <dbReference type="Proteomes" id="UP000321196"/>
    </source>
</evidence>
<dbReference type="AlphaFoldDB" id="A0A5C8HPZ0"/>